<evidence type="ECO:0000313" key="1">
    <source>
        <dbReference type="EMBL" id="EGL53852.1"/>
    </source>
</evidence>
<gene>
    <name evidence="1" type="ORF">MAMP_00085</name>
</gene>
<name>F5T0L0_9GAMM</name>
<dbReference type="Proteomes" id="UP000003544">
    <property type="component" value="Unassembled WGS sequence"/>
</dbReference>
<protein>
    <submittedName>
        <fullName evidence="1">Uncharacterized protein</fullName>
    </submittedName>
</protein>
<accession>F5T0L0</accession>
<keyword evidence="2" id="KW-1185">Reference proteome</keyword>
<dbReference type="STRING" id="1026882.MAMP_00085"/>
<dbReference type="AlphaFoldDB" id="F5T0L0"/>
<evidence type="ECO:0000313" key="2">
    <source>
        <dbReference type="Proteomes" id="UP000003544"/>
    </source>
</evidence>
<dbReference type="EMBL" id="AFIG01000002">
    <property type="protein sequence ID" value="EGL53852.1"/>
    <property type="molecule type" value="Genomic_DNA"/>
</dbReference>
<comment type="caution">
    <text evidence="1">The sequence shown here is derived from an EMBL/GenBank/DDBJ whole genome shotgun (WGS) entry which is preliminary data.</text>
</comment>
<reference evidence="1 2" key="1">
    <citation type="journal article" date="2011" name="J. Bacteriol.">
        <title>Draft genome sequence of Methylophaga aminisulfidivorans MP T.</title>
        <authorList>
            <person name="Han G.H."/>
            <person name="Kim W."/>
            <person name="Chun J."/>
            <person name="Kim S.W."/>
        </authorList>
    </citation>
    <scope>NUCLEOTIDE SEQUENCE [LARGE SCALE GENOMIC DNA]</scope>
    <source>
        <strain evidence="2">MP(T)</strain>
    </source>
</reference>
<sequence length="51" mass="5807">MLFYALLQTTSIDNTVTDQIFVEEKVFDDAYWSAMKDSNIKLVTVNSQASD</sequence>
<organism evidence="1 2">
    <name type="scientific">Methylophaga aminisulfidivorans MP</name>
    <dbReference type="NCBI Taxonomy" id="1026882"/>
    <lineage>
        <taxon>Bacteria</taxon>
        <taxon>Pseudomonadati</taxon>
        <taxon>Pseudomonadota</taxon>
        <taxon>Gammaproteobacteria</taxon>
        <taxon>Thiotrichales</taxon>
        <taxon>Piscirickettsiaceae</taxon>
        <taxon>Methylophaga</taxon>
    </lineage>
</organism>
<proteinExistence type="predicted"/>